<name>A0A859FFQ2_9BACI</name>
<evidence type="ECO:0000256" key="3">
    <source>
        <dbReference type="ARBA" id="ARBA00014376"/>
    </source>
</evidence>
<dbReference type="Pfam" id="PF00460">
    <property type="entry name" value="Flg_bb_rod"/>
    <property type="match status" value="1"/>
</dbReference>
<dbReference type="GO" id="GO:0030694">
    <property type="term" value="C:bacterial-type flagellum basal body, rod"/>
    <property type="evidence" value="ECO:0007669"/>
    <property type="project" value="InterPro"/>
</dbReference>
<keyword evidence="8" id="KW-0969">Cilium</keyword>
<evidence type="ECO:0000256" key="6">
    <source>
        <dbReference type="PIRNR" id="PIRNR002889"/>
    </source>
</evidence>
<protein>
    <recommendedName>
        <fullName evidence="3 6">Flagellar basal body rod protein FlgB</fullName>
    </recommendedName>
</protein>
<dbReference type="KEGG" id="psua:FLK61_32605"/>
<sequence length="133" mass="14856">MNLLNNDAMRLMETSLKAATTRHNTIANNIANADTPGFKAERTVFKHQLAEATGNQLQAYRTDEKHINFGGSNSNESPVITKRNNTAYNHNGNNVDMDHEMAELAKNQIYYNAMIERLNSRFSGIRTALGSGR</sequence>
<dbReference type="NCBIfam" id="TIGR01396">
    <property type="entry name" value="FlgB"/>
    <property type="match status" value="1"/>
</dbReference>
<feature type="domain" description="Flagellar basal body rod protein N-terminal" evidence="7">
    <location>
        <begin position="15"/>
        <end position="39"/>
    </location>
</feature>
<proteinExistence type="inferred from homology"/>
<evidence type="ECO:0000256" key="5">
    <source>
        <dbReference type="ARBA" id="ARBA00024934"/>
    </source>
</evidence>
<reference evidence="9" key="1">
    <citation type="submission" date="2019-07" db="EMBL/GenBank/DDBJ databases">
        <title>Bacillus alkalisoli sp. nov. isolated from saline soil.</title>
        <authorList>
            <person name="Sun J.-Q."/>
            <person name="Xu L."/>
        </authorList>
    </citation>
    <scope>NUCLEOTIDE SEQUENCE [LARGE SCALE GENOMIC DNA]</scope>
    <source>
        <strain evidence="9">M4U3P1</strain>
    </source>
</reference>
<comment type="similarity">
    <text evidence="2 6">Belongs to the flagella basal body rod proteins family.</text>
</comment>
<comment type="function">
    <text evidence="5 6">Structural component of flagellum, the bacterial motility apparatus. Part of the rod structure of flagellar basal body.</text>
</comment>
<dbReference type="AlphaFoldDB" id="A0A859FFQ2"/>
<dbReference type="PANTHER" id="PTHR30435">
    <property type="entry name" value="FLAGELLAR PROTEIN"/>
    <property type="match status" value="1"/>
</dbReference>
<evidence type="ECO:0000256" key="2">
    <source>
        <dbReference type="ARBA" id="ARBA00009677"/>
    </source>
</evidence>
<gene>
    <name evidence="8" type="primary">flgB</name>
    <name evidence="8" type="ORF">FLK61_32605</name>
</gene>
<keyword evidence="9" id="KW-1185">Reference proteome</keyword>
<evidence type="ECO:0000256" key="1">
    <source>
        <dbReference type="ARBA" id="ARBA00004117"/>
    </source>
</evidence>
<evidence type="ECO:0000259" key="7">
    <source>
        <dbReference type="Pfam" id="PF00460"/>
    </source>
</evidence>
<dbReference type="InterPro" id="IPR001444">
    <property type="entry name" value="Flag_bb_rod_N"/>
</dbReference>
<organism evidence="8 9">
    <name type="scientific">Paenalkalicoccus suaedae</name>
    <dbReference type="NCBI Taxonomy" id="2592382"/>
    <lineage>
        <taxon>Bacteria</taxon>
        <taxon>Bacillati</taxon>
        <taxon>Bacillota</taxon>
        <taxon>Bacilli</taxon>
        <taxon>Bacillales</taxon>
        <taxon>Bacillaceae</taxon>
        <taxon>Paenalkalicoccus</taxon>
    </lineage>
</organism>
<dbReference type="GO" id="GO:0071978">
    <property type="term" value="P:bacterial-type flagellum-dependent swarming motility"/>
    <property type="evidence" value="ECO:0007669"/>
    <property type="project" value="TreeGrafter"/>
</dbReference>
<keyword evidence="4 6" id="KW-0975">Bacterial flagellum</keyword>
<comment type="subcellular location">
    <subcellularLocation>
        <location evidence="1 6">Bacterial flagellum basal body</location>
    </subcellularLocation>
</comment>
<dbReference type="InterPro" id="IPR006300">
    <property type="entry name" value="FlgB"/>
</dbReference>
<keyword evidence="8" id="KW-0966">Cell projection</keyword>
<dbReference type="PIRSF" id="PIRSF002889">
    <property type="entry name" value="Rod_FlgB"/>
    <property type="match status" value="1"/>
</dbReference>
<keyword evidence="8" id="KW-0282">Flagellum</keyword>
<accession>A0A859FFQ2</accession>
<evidence type="ECO:0000313" key="8">
    <source>
        <dbReference type="EMBL" id="QKS71444.1"/>
    </source>
</evidence>
<comment type="subunit">
    <text evidence="6">The basal body constitutes a major portion of the flagellar organelle and consists of a number of rings mounted on a central rod.</text>
</comment>
<dbReference type="PANTHER" id="PTHR30435:SF19">
    <property type="entry name" value="FLAGELLAR BASAL-BODY ROD PROTEIN FLGG"/>
    <property type="match status" value="1"/>
</dbReference>
<evidence type="ECO:0000313" key="9">
    <source>
        <dbReference type="Proteomes" id="UP000318138"/>
    </source>
</evidence>
<dbReference type="Proteomes" id="UP000318138">
    <property type="component" value="Chromosome"/>
</dbReference>
<evidence type="ECO:0000256" key="4">
    <source>
        <dbReference type="ARBA" id="ARBA00023143"/>
    </source>
</evidence>
<dbReference type="EMBL" id="CP041372">
    <property type="protein sequence ID" value="QKS71444.1"/>
    <property type="molecule type" value="Genomic_DNA"/>
</dbReference>
<dbReference type="RefSeq" id="WP_176009479.1">
    <property type="nucleotide sequence ID" value="NZ_CP041372.2"/>
</dbReference>